<evidence type="ECO:0000313" key="2">
    <source>
        <dbReference type="EMBL" id="CAI2358989.1"/>
    </source>
</evidence>
<proteinExistence type="predicted"/>
<name>A0AAD1U2M2_EUPCR</name>
<dbReference type="EMBL" id="CAMPGE010000255">
    <property type="protein sequence ID" value="CAI2358989.1"/>
    <property type="molecule type" value="Genomic_DNA"/>
</dbReference>
<accession>A0AAD1U2M2</accession>
<organism evidence="2 3">
    <name type="scientific">Euplotes crassus</name>
    <dbReference type="NCBI Taxonomy" id="5936"/>
    <lineage>
        <taxon>Eukaryota</taxon>
        <taxon>Sar</taxon>
        <taxon>Alveolata</taxon>
        <taxon>Ciliophora</taxon>
        <taxon>Intramacronucleata</taxon>
        <taxon>Spirotrichea</taxon>
        <taxon>Hypotrichia</taxon>
        <taxon>Euplotida</taxon>
        <taxon>Euplotidae</taxon>
        <taxon>Moneuplotes</taxon>
    </lineage>
</organism>
<protein>
    <submittedName>
        <fullName evidence="2">Uncharacterized protein</fullName>
    </submittedName>
</protein>
<feature type="compositionally biased region" description="Polar residues" evidence="1">
    <location>
        <begin position="348"/>
        <end position="359"/>
    </location>
</feature>
<feature type="compositionally biased region" description="Basic and acidic residues" evidence="1">
    <location>
        <begin position="328"/>
        <end position="341"/>
    </location>
</feature>
<keyword evidence="3" id="KW-1185">Reference proteome</keyword>
<reference evidence="2" key="1">
    <citation type="submission" date="2023-07" db="EMBL/GenBank/DDBJ databases">
        <authorList>
            <consortium name="AG Swart"/>
            <person name="Singh M."/>
            <person name="Singh A."/>
            <person name="Seah K."/>
            <person name="Emmerich C."/>
        </authorList>
    </citation>
    <scope>NUCLEOTIDE SEQUENCE</scope>
    <source>
        <strain evidence="2">DP1</strain>
    </source>
</reference>
<dbReference type="Proteomes" id="UP001295684">
    <property type="component" value="Unassembled WGS sequence"/>
</dbReference>
<feature type="compositionally biased region" description="Polar residues" evidence="1">
    <location>
        <begin position="313"/>
        <end position="325"/>
    </location>
</feature>
<dbReference type="AlphaFoldDB" id="A0AAD1U2M2"/>
<sequence length="618" mass="72796">MFIYDELVKHEDMEMSGNIPEEEEVNDEEQEEHFEIGSEYTKKERKNLRLLRCCICDDFVKEPFFLCIKSACLGKRNLYCYECYVDKWCKHNNKPIGACRNGCEFDPSSSDLEMRKPPVQRFDQHSKEISKDAKRRIKEILNKGINMNYDLIYLLQQYLGYQKEDEKEELKEEVKEEPIEEPIEETKETSDEKDSKESQEEPQKEPQEEPQKEPQEEPQKEPQEEPQEGTNNNSNIKHPEDPERQKRWERFLHAFKVFTSSNIFIRIYNQNHIQDLRKFISKENLEIIDEKIKQIEPLEKELRELKEAQKNHIYNNQIQSKSNQESLEEVKEVATSDDRSNRSAARSIPSSKSTNIASKLTSDPNAFSDGKSAIKGIAKFVTSIKNNFLMITFRRREQEKLQLLHSKEHTLQDCKKYSRFSIECFRLIDIESLDRSKLIKFCKILEDIGTTLNFLVFSQFRFRHLNQISDSTLKYKEMKRGRYDVDISIECANSLMFIEKREKDDHFRAIKINPDDEDKATPSDHFYANLDSEGIQAIRPDKLPDPNDDDHKAQFAFKVIRTPVRGKTYIIGGKTNKSIRHMTTGESGRPIIKQVYCKYTVDAVKEFDLFDKTSTLFR</sequence>
<comment type="caution">
    <text evidence="2">The sequence shown here is derived from an EMBL/GenBank/DDBJ whole genome shotgun (WGS) entry which is preliminary data.</text>
</comment>
<feature type="region of interest" description="Disordered" evidence="1">
    <location>
        <begin position="169"/>
        <end position="243"/>
    </location>
</feature>
<feature type="region of interest" description="Disordered" evidence="1">
    <location>
        <begin position="313"/>
        <end position="359"/>
    </location>
</feature>
<gene>
    <name evidence="2" type="ORF">ECRASSUSDP1_LOCUS273</name>
</gene>
<evidence type="ECO:0000313" key="3">
    <source>
        <dbReference type="Proteomes" id="UP001295684"/>
    </source>
</evidence>
<evidence type="ECO:0000256" key="1">
    <source>
        <dbReference type="SAM" id="MobiDB-lite"/>
    </source>
</evidence>
<feature type="compositionally biased region" description="Basic and acidic residues" evidence="1">
    <location>
        <begin position="184"/>
        <end position="223"/>
    </location>
</feature>